<evidence type="ECO:0000313" key="2">
    <source>
        <dbReference type="EMBL" id="CAD9048893.1"/>
    </source>
</evidence>
<dbReference type="EMBL" id="HBGB01006963">
    <property type="protein sequence ID" value="CAD9048893.1"/>
    <property type="molecule type" value="Transcribed_RNA"/>
</dbReference>
<proteinExistence type="predicted"/>
<organism evidence="2">
    <name type="scientific">Vitrella brassicaformis</name>
    <dbReference type="NCBI Taxonomy" id="1169539"/>
    <lineage>
        <taxon>Eukaryota</taxon>
        <taxon>Sar</taxon>
        <taxon>Alveolata</taxon>
        <taxon>Colpodellida</taxon>
        <taxon>Vitrellaceae</taxon>
        <taxon>Vitrella</taxon>
    </lineage>
</organism>
<sequence length="305" mass="33946">MIKRSPLLTAAPLLVLIAIAVPSNALNRTAALSSRHSLTATLRSGHHGGFEVAEDPCLMPDNWKGQWEQIIREDARRYTASSLKHLTFNWREPVKTRGNFFSSETPIDEIIADLPPHKEAQNFSACSIRYQVQLTGFGSLIHRPQLAEYGYCGRQQGGRVCACVSGSWQYYAHETPCVPLELEPTVEQDKKITQLGTKLASLLPTAGSNKKSWGKKCIKDHDCYTPPLVAKYQKPKCFKKEKAKHGPNVQPDTLARVHTCVGVQLEAELDEVCDKAHQCRDPFLCSSLLSYATSFFKGTCEKSTI</sequence>
<feature type="signal peptide" evidence="1">
    <location>
        <begin position="1"/>
        <end position="25"/>
    </location>
</feature>
<accession>A0A7S1JPJ9</accession>
<protein>
    <submittedName>
        <fullName evidence="2">Uncharacterized protein</fullName>
    </submittedName>
</protein>
<feature type="chain" id="PRO_5030705543" evidence="1">
    <location>
        <begin position="26"/>
        <end position="305"/>
    </location>
</feature>
<evidence type="ECO:0000256" key="1">
    <source>
        <dbReference type="SAM" id="SignalP"/>
    </source>
</evidence>
<name>A0A7S1JPJ9_9ALVE</name>
<reference evidence="2" key="1">
    <citation type="submission" date="2021-01" db="EMBL/GenBank/DDBJ databases">
        <authorList>
            <person name="Corre E."/>
            <person name="Pelletier E."/>
            <person name="Niang G."/>
            <person name="Scheremetjew M."/>
            <person name="Finn R."/>
            <person name="Kale V."/>
            <person name="Holt S."/>
            <person name="Cochrane G."/>
            <person name="Meng A."/>
            <person name="Brown T."/>
            <person name="Cohen L."/>
        </authorList>
    </citation>
    <scope>NUCLEOTIDE SEQUENCE</scope>
    <source>
        <strain evidence="2">CCMP3346</strain>
    </source>
</reference>
<dbReference type="AlphaFoldDB" id="A0A7S1JPJ9"/>
<gene>
    <name evidence="2" type="ORF">VBRA1451_LOCUS3951</name>
</gene>
<keyword evidence="1" id="KW-0732">Signal</keyword>